<accession>A0A398CQR7</accession>
<dbReference type="InterPro" id="IPR003810">
    <property type="entry name" value="Mntp/YtaF"/>
</dbReference>
<feature type="transmembrane region" description="Helical" evidence="8">
    <location>
        <begin position="134"/>
        <end position="156"/>
    </location>
</feature>
<keyword evidence="2 8" id="KW-1003">Cell membrane</keyword>
<dbReference type="Proteomes" id="UP000266328">
    <property type="component" value="Unassembled WGS sequence"/>
</dbReference>
<keyword evidence="1 8" id="KW-0813">Transport</keyword>
<dbReference type="RefSeq" id="WP_119089490.1">
    <property type="nucleotide sequence ID" value="NZ_QXIS01000033.1"/>
</dbReference>
<dbReference type="InterPro" id="IPR022929">
    <property type="entry name" value="Put_MntP"/>
</dbReference>
<dbReference type="Pfam" id="PF02659">
    <property type="entry name" value="Mntp"/>
    <property type="match status" value="1"/>
</dbReference>
<name>A0A398CQR7_9BACT</name>
<dbReference type="PANTHER" id="PTHR35529">
    <property type="entry name" value="MANGANESE EFFLUX PUMP MNTP-RELATED"/>
    <property type="match status" value="1"/>
</dbReference>
<gene>
    <name evidence="8" type="primary">mntP</name>
    <name evidence="9" type="ORF">SMC7_06235</name>
</gene>
<keyword evidence="6 8" id="KW-0472">Membrane</keyword>
<comment type="function">
    <text evidence="8">Probably functions as a manganese efflux pump.</text>
</comment>
<proteinExistence type="inferred from homology"/>
<keyword evidence="4 8" id="KW-1133">Transmembrane helix</keyword>
<dbReference type="EMBL" id="QXIS01000033">
    <property type="protein sequence ID" value="RIE05746.1"/>
    <property type="molecule type" value="Genomic_DNA"/>
</dbReference>
<keyword evidence="7 8" id="KW-0464">Manganese</keyword>
<dbReference type="AlphaFoldDB" id="A0A398CQR7"/>
<dbReference type="PANTHER" id="PTHR35529:SF1">
    <property type="entry name" value="MANGANESE EFFLUX PUMP MNTP-RELATED"/>
    <property type="match status" value="1"/>
</dbReference>
<keyword evidence="3 8" id="KW-0812">Transmembrane</keyword>
<evidence type="ECO:0000256" key="5">
    <source>
        <dbReference type="ARBA" id="ARBA00023065"/>
    </source>
</evidence>
<dbReference type="OrthoDB" id="9787346at2"/>
<feature type="transmembrane region" description="Helical" evidence="8">
    <location>
        <begin position="36"/>
        <end position="56"/>
    </location>
</feature>
<keyword evidence="10" id="KW-1185">Reference proteome</keyword>
<evidence type="ECO:0000313" key="10">
    <source>
        <dbReference type="Proteomes" id="UP000266328"/>
    </source>
</evidence>
<evidence type="ECO:0000256" key="8">
    <source>
        <dbReference type="HAMAP-Rule" id="MF_01521"/>
    </source>
</evidence>
<feature type="transmembrane region" description="Helical" evidence="8">
    <location>
        <begin position="6"/>
        <end position="24"/>
    </location>
</feature>
<evidence type="ECO:0000256" key="1">
    <source>
        <dbReference type="ARBA" id="ARBA00022448"/>
    </source>
</evidence>
<sequence>MGFWTVFVIAVGLSMDAFAVSVANGCRIKRVTLRDALWSGWWFGGFQMLMPVLGWLGGLVLRDLIQSFGHWVAFGLLVFVGGKMLVEAVRGGKHEGEGEAERRSTRDMLVLAIATSIDALAVGLSLSILRVSIWWPALLIGLVTFAFSLAGTLLGCTVGKLVKGKAEIVGGLVLIGIGIRILLQGLH</sequence>
<organism evidence="9 10">
    <name type="scientific">Candidatus Cryosericum terrychapinii</name>
    <dbReference type="NCBI Taxonomy" id="2290919"/>
    <lineage>
        <taxon>Bacteria</taxon>
        <taxon>Pseudomonadati</taxon>
        <taxon>Caldisericota/Cryosericota group</taxon>
        <taxon>Candidatus Cryosericota</taxon>
        <taxon>Candidatus Cryosericia</taxon>
        <taxon>Candidatus Cryosericales</taxon>
        <taxon>Candidatus Cryosericaceae</taxon>
        <taxon>Candidatus Cryosericum</taxon>
    </lineage>
</organism>
<evidence type="ECO:0000256" key="6">
    <source>
        <dbReference type="ARBA" id="ARBA00023136"/>
    </source>
</evidence>
<evidence type="ECO:0000313" key="9">
    <source>
        <dbReference type="EMBL" id="RIE05746.1"/>
    </source>
</evidence>
<dbReference type="GO" id="GO:0005384">
    <property type="term" value="F:manganese ion transmembrane transporter activity"/>
    <property type="evidence" value="ECO:0007669"/>
    <property type="project" value="UniProtKB-UniRule"/>
</dbReference>
<keyword evidence="5 8" id="KW-0406">Ion transport</keyword>
<evidence type="ECO:0000256" key="7">
    <source>
        <dbReference type="ARBA" id="ARBA00023211"/>
    </source>
</evidence>
<evidence type="ECO:0000256" key="2">
    <source>
        <dbReference type="ARBA" id="ARBA00022475"/>
    </source>
</evidence>
<reference evidence="9 10" key="1">
    <citation type="submission" date="2018-09" db="EMBL/GenBank/DDBJ databases">
        <title>Discovery and Ecogenomic Context for Candidatus Cryosericales, a Global Caldiserica Order Active in Thawing Permafrost.</title>
        <authorList>
            <person name="Martinez M.A."/>
            <person name="Woodcroft B.J."/>
            <person name="Ignacio Espinoza J.C."/>
            <person name="Zayed A."/>
            <person name="Singleton C.M."/>
            <person name="Boyd J."/>
            <person name="Li Y.-F."/>
            <person name="Purvine S."/>
            <person name="Maughan H."/>
            <person name="Hodgkins S.B."/>
            <person name="Anderson D."/>
            <person name="Sederholm M."/>
            <person name="Temperton B."/>
            <person name="Saleska S.R."/>
            <person name="Tyson G.W."/>
            <person name="Rich V.I."/>
        </authorList>
    </citation>
    <scope>NUCLEOTIDE SEQUENCE [LARGE SCALE GENOMIC DNA]</scope>
    <source>
        <strain evidence="9 10">SMC7</strain>
    </source>
</reference>
<evidence type="ECO:0000256" key="4">
    <source>
        <dbReference type="ARBA" id="ARBA00022989"/>
    </source>
</evidence>
<dbReference type="GO" id="GO:0005886">
    <property type="term" value="C:plasma membrane"/>
    <property type="evidence" value="ECO:0007669"/>
    <property type="project" value="UniProtKB-SubCell"/>
</dbReference>
<comment type="caution">
    <text evidence="9">The sequence shown here is derived from an EMBL/GenBank/DDBJ whole genome shotgun (WGS) entry which is preliminary data.</text>
</comment>
<protein>
    <recommendedName>
        <fullName evidence="8">Putative manganese efflux pump MntP</fullName>
    </recommendedName>
</protein>
<evidence type="ECO:0000256" key="3">
    <source>
        <dbReference type="ARBA" id="ARBA00022692"/>
    </source>
</evidence>
<comment type="similarity">
    <text evidence="8">Belongs to the MntP (TC 9.B.29) family.</text>
</comment>
<feature type="transmembrane region" description="Helical" evidence="8">
    <location>
        <begin position="168"/>
        <end position="186"/>
    </location>
</feature>
<dbReference type="HAMAP" id="MF_01521">
    <property type="entry name" value="MntP_pump"/>
    <property type="match status" value="1"/>
</dbReference>
<feature type="transmembrane region" description="Helical" evidence="8">
    <location>
        <begin position="68"/>
        <end position="86"/>
    </location>
</feature>
<feature type="transmembrane region" description="Helical" evidence="8">
    <location>
        <begin position="107"/>
        <end position="128"/>
    </location>
</feature>
<comment type="subcellular location">
    <subcellularLocation>
        <location evidence="8">Cell membrane</location>
        <topology evidence="8">Multi-pass membrane protein</topology>
    </subcellularLocation>
</comment>